<evidence type="ECO:0008006" key="3">
    <source>
        <dbReference type="Google" id="ProtNLM"/>
    </source>
</evidence>
<evidence type="ECO:0000313" key="1">
    <source>
        <dbReference type="EMBL" id="GGF10474.1"/>
    </source>
</evidence>
<organism evidence="1 2">
    <name type="scientific">Flavobacterium limi</name>
    <dbReference type="NCBI Taxonomy" id="2045105"/>
    <lineage>
        <taxon>Bacteria</taxon>
        <taxon>Pseudomonadati</taxon>
        <taxon>Bacteroidota</taxon>
        <taxon>Flavobacteriia</taxon>
        <taxon>Flavobacteriales</taxon>
        <taxon>Flavobacteriaceae</taxon>
        <taxon>Flavobacterium</taxon>
    </lineage>
</organism>
<accession>A0ABQ1U6A5</accession>
<evidence type="ECO:0000313" key="2">
    <source>
        <dbReference type="Proteomes" id="UP000655016"/>
    </source>
</evidence>
<protein>
    <recommendedName>
        <fullName evidence="3">Helix-turn-helix domain of resolvase</fullName>
    </recommendedName>
</protein>
<dbReference type="EMBL" id="BMKP01000004">
    <property type="protein sequence ID" value="GGF10474.1"/>
    <property type="molecule type" value="Genomic_DNA"/>
</dbReference>
<comment type="caution">
    <text evidence="1">The sequence shown here is derived from an EMBL/GenBank/DDBJ whole genome shotgun (WGS) entry which is preliminary data.</text>
</comment>
<dbReference type="Proteomes" id="UP000655016">
    <property type="component" value="Unassembled WGS sequence"/>
</dbReference>
<sequence>MFTKEGLGIRSTARILKISATTLLKRIVSIARSISKPIISRGKIYEVDDCVLISGTRKIISGWFMHWKRNLK</sequence>
<reference evidence="2" key="1">
    <citation type="journal article" date="2019" name="Int. J. Syst. Evol. Microbiol.">
        <title>The Global Catalogue of Microorganisms (GCM) 10K type strain sequencing project: providing services to taxonomists for standard genome sequencing and annotation.</title>
        <authorList>
            <consortium name="The Broad Institute Genomics Platform"/>
            <consortium name="The Broad Institute Genome Sequencing Center for Infectious Disease"/>
            <person name="Wu L."/>
            <person name="Ma J."/>
        </authorList>
    </citation>
    <scope>NUCLEOTIDE SEQUENCE [LARGE SCALE GENOMIC DNA]</scope>
    <source>
        <strain evidence="2">CGMCC 1.16060</strain>
    </source>
</reference>
<name>A0ABQ1U6A5_9FLAO</name>
<gene>
    <name evidence="1" type="ORF">GCM10011518_19580</name>
</gene>
<proteinExistence type="predicted"/>
<keyword evidence="2" id="KW-1185">Reference proteome</keyword>